<evidence type="ECO:0000313" key="2">
    <source>
        <dbReference type="EMBL" id="CAL1390724.1"/>
    </source>
</evidence>
<protein>
    <recommendedName>
        <fullName evidence="4">DUF946 domain-containing protein</fullName>
    </recommendedName>
</protein>
<evidence type="ECO:0008006" key="4">
    <source>
        <dbReference type="Google" id="ProtNLM"/>
    </source>
</evidence>
<accession>A0AAV2EXV9</accession>
<gene>
    <name evidence="2" type="ORF">LTRI10_LOCUS31487</name>
</gene>
<reference evidence="2 3" key="1">
    <citation type="submission" date="2024-04" db="EMBL/GenBank/DDBJ databases">
        <authorList>
            <person name="Fracassetti M."/>
        </authorList>
    </citation>
    <scope>NUCLEOTIDE SEQUENCE [LARGE SCALE GENOMIC DNA]</scope>
</reference>
<dbReference type="PANTHER" id="PTHR48152:SF3">
    <property type="entry name" value="DUF946 FAMILY PROTEIN (DUF946)"/>
    <property type="match status" value="1"/>
</dbReference>
<dbReference type="PANTHER" id="PTHR48152">
    <property type="entry name" value="F1C9.34 PROTEIN"/>
    <property type="match status" value="1"/>
</dbReference>
<evidence type="ECO:0000256" key="1">
    <source>
        <dbReference type="SAM" id="MobiDB-lite"/>
    </source>
</evidence>
<sequence length="553" mass="59424">MGNCLTLSTDKTIEPALPVETTFTLPSPLPTWPSAAGRFAAGTIDLGGGLQVAQVTSFNKLWSILEGGPDDLGASFYEPSQLPPDFHALGAYSQPNNSQFHPWLLAAKDTTTTGGDQPRALNPPVDYTLVLSTADLDAKQQPTTGGYIWLPVPPEGYKAVGHVITTSPDKPSLDTIRCVRSDLTDQCEPDASVWAAGPNGPNVFTVRPSNRGTQAAGVPVGSFVATQVSTGAAVVSMTTLACLKNASYPAGDVASSPMPSLAQVDAIYRAYAPRIYFHPSEKYFPSSVNWYFSNGVGLYEKGKETEPVPVEPNGANLPQGGWNDGSYWLDLPRDETEKERVKKGDPESAEAYLHVKSMFGGTFTDIATWIFYPYNGPGRANVVIPNIPLGRIGEHVGDWEHVTLRVSNFDGRLRSVYFSQHSAGEWVGAPEVEFEDGNRTVAYSSLSGHACYPRVGLVMQGNRVFGIRNDAARGGKVMDTAAVGFGVVAADYLAGTEEAVAEPAWVNYMREWGPKIDYGVVKLPLPISLPKEVYGEEGPTGPKSKGSWTGDER</sequence>
<evidence type="ECO:0000313" key="3">
    <source>
        <dbReference type="Proteomes" id="UP001497516"/>
    </source>
</evidence>
<name>A0AAV2EXV9_9ROSI</name>
<proteinExistence type="predicted"/>
<feature type="region of interest" description="Disordered" evidence="1">
    <location>
        <begin position="533"/>
        <end position="553"/>
    </location>
</feature>
<dbReference type="InterPro" id="IPR009291">
    <property type="entry name" value="Vps62"/>
</dbReference>
<dbReference type="AlphaFoldDB" id="A0AAV2EXV9"/>
<keyword evidence="3" id="KW-1185">Reference proteome</keyword>
<dbReference type="EMBL" id="OZ034818">
    <property type="protein sequence ID" value="CAL1390724.1"/>
    <property type="molecule type" value="Genomic_DNA"/>
</dbReference>
<dbReference type="Proteomes" id="UP001497516">
    <property type="component" value="Chromosome 5"/>
</dbReference>
<dbReference type="Pfam" id="PF06101">
    <property type="entry name" value="Vps62"/>
    <property type="match status" value="1"/>
</dbReference>
<organism evidence="2 3">
    <name type="scientific">Linum trigynum</name>
    <dbReference type="NCBI Taxonomy" id="586398"/>
    <lineage>
        <taxon>Eukaryota</taxon>
        <taxon>Viridiplantae</taxon>
        <taxon>Streptophyta</taxon>
        <taxon>Embryophyta</taxon>
        <taxon>Tracheophyta</taxon>
        <taxon>Spermatophyta</taxon>
        <taxon>Magnoliopsida</taxon>
        <taxon>eudicotyledons</taxon>
        <taxon>Gunneridae</taxon>
        <taxon>Pentapetalae</taxon>
        <taxon>rosids</taxon>
        <taxon>fabids</taxon>
        <taxon>Malpighiales</taxon>
        <taxon>Linaceae</taxon>
        <taxon>Linum</taxon>
    </lineage>
</organism>